<dbReference type="InterPro" id="IPR029144">
    <property type="entry name" value="Thr_synth_N"/>
</dbReference>
<evidence type="ECO:0000259" key="5">
    <source>
        <dbReference type="Pfam" id="PF00291"/>
    </source>
</evidence>
<evidence type="ECO:0000256" key="3">
    <source>
        <dbReference type="ARBA" id="ARBA00022898"/>
    </source>
</evidence>
<proteinExistence type="inferred from homology"/>
<accession>U5KL62</accession>
<dbReference type="PANTHER" id="PTHR43515:SF1">
    <property type="entry name" value="THREONINE SYNTHASE-LIKE 1"/>
    <property type="match status" value="1"/>
</dbReference>
<dbReference type="VEuPathDB" id="TriTrypDB:ADEAN_000784300"/>
<evidence type="ECO:0000256" key="1">
    <source>
        <dbReference type="ARBA" id="ARBA00001933"/>
    </source>
</evidence>
<keyword evidence="3 4" id="KW-0663">Pyridoxal phosphate</keyword>
<protein>
    <submittedName>
        <fullName evidence="7">Threonine synthase</fullName>
        <ecNumber evidence="7">4.2.3.1</ecNumber>
    </submittedName>
</protein>
<dbReference type="Pfam" id="PF14821">
    <property type="entry name" value="Thr_synth_N"/>
    <property type="match status" value="1"/>
</dbReference>
<sequence length="644" mass="70996">MSDTIFVVGSATDEIKNDVKSAIEKSNIFSETDKKLIVCVDAADINWSTPLTHHYHYHYVWDSNSSTEELLAGLTFYLRGSQADGAIAGLFSSTRGASEQSNFLSVLRDGLAKNGGLYILKEIPVMPPSQLRVFCKARSLSYIDAAQMIIEQLIDRSMSPSELYPLLLRAYDGDRWNGTLDICPVTPLLQGAKGDKWAEDVSVMELFHGPTAAFKDFALQLFPQYFNAAAEAEYKEQQQSGKTDRDKYMILAATSGDTGVAAISGFVNAGGKTKVMILYPMQGVSPVQRLQMLSFDDGTNVRVYGVEHSNFDFCQNTVKVIFGDKPLNEKLAARPIPIKLSSANSINWGRLVPQVAYYFWAYRHQVQNPSAGWNYGDPLDVVVPCGNFGNILGAYVAKLMGLPLGKLIVASNVNDVLYEFVQTGKYDITSRHLAPTASPSIDILKASNVERFLYLLSDGDADLVALFMSQLEKNGCFEITEAMKHRMKESFWSFRCDEANCAKTIKEVYEASGKKRLLDPHTAVAVYVAKQYRETVALESELSQGGKPVAPLVIASTAHWAKFPEPVLHAIHGGEMQLSEPPSEVPAVVAHIRELYDQIVSEDVQVHPALSAMLTKALETASAARSVEPDRAEVQKQLEEFAEA</sequence>
<feature type="domain" description="Threonine synthase N-terminal" evidence="6">
    <location>
        <begin position="91"/>
        <end position="171"/>
    </location>
</feature>
<dbReference type="AlphaFoldDB" id="U5KL62"/>
<dbReference type="Gene3D" id="3.90.1380.10">
    <property type="entry name" value="Threonine synthase, N-terminal domain"/>
    <property type="match status" value="1"/>
</dbReference>
<dbReference type="PANTHER" id="PTHR43515">
    <property type="entry name" value="THREONINE SYNTHASE-LIKE 1"/>
    <property type="match status" value="1"/>
</dbReference>
<dbReference type="InterPro" id="IPR004450">
    <property type="entry name" value="Thr_synthase-like"/>
</dbReference>
<dbReference type="InterPro" id="IPR036052">
    <property type="entry name" value="TrpB-like_PALP_sf"/>
</dbReference>
<dbReference type="Pfam" id="PF00291">
    <property type="entry name" value="PALP"/>
    <property type="match status" value="1"/>
</dbReference>
<dbReference type="SUPFAM" id="SSF53686">
    <property type="entry name" value="Tryptophan synthase beta subunit-like PLP-dependent enzymes"/>
    <property type="match status" value="1"/>
</dbReference>
<dbReference type="EMBL" id="KC503341">
    <property type="protein sequence ID" value="AGT02507.1"/>
    <property type="molecule type" value="Genomic_DNA"/>
</dbReference>
<dbReference type="EC" id="4.2.3.1" evidence="7"/>
<evidence type="ECO:0000256" key="2">
    <source>
        <dbReference type="ARBA" id="ARBA00005517"/>
    </source>
</evidence>
<feature type="modified residue" description="N6-(pyridoxal phosphate)lysine" evidence="4">
    <location>
        <position position="215"/>
    </location>
</feature>
<evidence type="ECO:0000313" key="7">
    <source>
        <dbReference type="EMBL" id="AGT02507.1"/>
    </source>
</evidence>
<feature type="domain" description="Tryptophan synthase beta chain-like PALP" evidence="5">
    <location>
        <begin position="201"/>
        <end position="444"/>
    </location>
</feature>
<keyword evidence="7" id="KW-0456">Lyase</keyword>
<name>U5KL62_9TRYP</name>
<dbReference type="GO" id="GO:0004795">
    <property type="term" value="F:threonine synthase activity"/>
    <property type="evidence" value="ECO:0007669"/>
    <property type="project" value="UniProtKB-EC"/>
</dbReference>
<evidence type="ECO:0000256" key="4">
    <source>
        <dbReference type="PIRSR" id="PIRSR604450-51"/>
    </source>
</evidence>
<comment type="similarity">
    <text evidence="2">Belongs to the threonine synthase family.</text>
</comment>
<dbReference type="InterPro" id="IPR001926">
    <property type="entry name" value="TrpB-like_PALP"/>
</dbReference>
<comment type="cofactor">
    <cofactor evidence="1 4">
        <name>pyridoxal 5'-phosphate</name>
        <dbReference type="ChEBI" id="CHEBI:597326"/>
    </cofactor>
</comment>
<dbReference type="GO" id="GO:0005737">
    <property type="term" value="C:cytoplasm"/>
    <property type="evidence" value="ECO:0007669"/>
    <property type="project" value="TreeGrafter"/>
</dbReference>
<reference evidence="7" key="1">
    <citation type="submission" date="2013-01" db="EMBL/GenBank/DDBJ databases">
        <title>Genomic Cooperation Between Trypanosomatids and Their Bacterial Endosymbionts in the Synthesis of Essential Amino Acids Heavily Influenced by Multiple Lateral Gene Transfer Events.</title>
        <authorList>
            <person name="Alves J.M.P."/>
            <person name="Klein C."/>
            <person name="Maia da Silva F."/>
            <person name="Costa Martins A.G."/>
            <person name="Serrano M.G."/>
            <person name="Buck G.A."/>
            <person name="Vasconcelos A.T.R."/>
            <person name="France-Sagot M."/>
            <person name="Teixeira M.M.G."/>
            <person name="Motta M.C.M."/>
            <person name="Camargo E.P."/>
        </authorList>
    </citation>
    <scope>NUCLEOTIDE SEQUENCE</scope>
</reference>
<dbReference type="Gene3D" id="3.40.50.1100">
    <property type="match status" value="2"/>
</dbReference>
<dbReference type="Pfam" id="PF24857">
    <property type="entry name" value="THR4_C"/>
    <property type="match status" value="1"/>
</dbReference>
<dbReference type="InterPro" id="IPR037158">
    <property type="entry name" value="Thr_synth_N_sf"/>
</dbReference>
<organism evidence="7">
    <name type="scientific">Angomonas deanei</name>
    <dbReference type="NCBI Taxonomy" id="59799"/>
    <lineage>
        <taxon>Eukaryota</taxon>
        <taxon>Discoba</taxon>
        <taxon>Euglenozoa</taxon>
        <taxon>Kinetoplastea</taxon>
        <taxon>Metakinetoplastina</taxon>
        <taxon>Trypanosomatida</taxon>
        <taxon>Trypanosomatidae</taxon>
        <taxon>Strigomonadinae</taxon>
        <taxon>Angomonas</taxon>
    </lineage>
</organism>
<evidence type="ECO:0000259" key="6">
    <source>
        <dbReference type="Pfam" id="PF14821"/>
    </source>
</evidence>
<dbReference type="NCBIfam" id="TIGR00260">
    <property type="entry name" value="thrC"/>
    <property type="match status" value="1"/>
</dbReference>